<dbReference type="AlphaFoldDB" id="A0AAD4XIV8"/>
<dbReference type="Proteomes" id="UP001202328">
    <property type="component" value="Unassembled WGS sequence"/>
</dbReference>
<comment type="caution">
    <text evidence="1">The sequence shown here is derived from an EMBL/GenBank/DDBJ whole genome shotgun (WGS) entry which is preliminary data.</text>
</comment>
<accession>A0AAD4XIV8</accession>
<name>A0AAD4XIV8_9MAGN</name>
<evidence type="ECO:0000313" key="1">
    <source>
        <dbReference type="EMBL" id="KAI3921528.1"/>
    </source>
</evidence>
<sequence>VAGVSYMLGDAFTTGGAPMRGLNDFTYPENFNLDDFPWDKHNVPPMIDDTRPKYCEEYECDE</sequence>
<evidence type="ECO:0000313" key="2">
    <source>
        <dbReference type="Proteomes" id="UP001202328"/>
    </source>
</evidence>
<gene>
    <name evidence="1" type="ORF">MKW98_013462</name>
</gene>
<reference evidence="1" key="1">
    <citation type="submission" date="2022-04" db="EMBL/GenBank/DDBJ databases">
        <title>A functionally conserved STORR gene fusion in Papaver species that diverged 16.8 million years ago.</title>
        <authorList>
            <person name="Catania T."/>
        </authorList>
    </citation>
    <scope>NUCLEOTIDE SEQUENCE</scope>
    <source>
        <strain evidence="1">S-188037</strain>
    </source>
</reference>
<organism evidence="1 2">
    <name type="scientific">Papaver atlanticum</name>
    <dbReference type="NCBI Taxonomy" id="357466"/>
    <lineage>
        <taxon>Eukaryota</taxon>
        <taxon>Viridiplantae</taxon>
        <taxon>Streptophyta</taxon>
        <taxon>Embryophyta</taxon>
        <taxon>Tracheophyta</taxon>
        <taxon>Spermatophyta</taxon>
        <taxon>Magnoliopsida</taxon>
        <taxon>Ranunculales</taxon>
        <taxon>Papaveraceae</taxon>
        <taxon>Papaveroideae</taxon>
        <taxon>Papaver</taxon>
    </lineage>
</organism>
<feature type="non-terminal residue" evidence="1">
    <location>
        <position position="1"/>
    </location>
</feature>
<dbReference type="EMBL" id="JAJJMB010008687">
    <property type="protein sequence ID" value="KAI3921528.1"/>
    <property type="molecule type" value="Genomic_DNA"/>
</dbReference>
<proteinExistence type="predicted"/>
<protein>
    <submittedName>
        <fullName evidence="1">Uncharacterized protein</fullName>
    </submittedName>
</protein>
<keyword evidence="2" id="KW-1185">Reference proteome</keyword>